<dbReference type="Gene3D" id="3.80.10.10">
    <property type="entry name" value="Ribonuclease Inhibitor"/>
    <property type="match status" value="1"/>
</dbReference>
<dbReference type="InterPro" id="IPR032675">
    <property type="entry name" value="LRR_dom_sf"/>
</dbReference>
<comment type="caution">
    <text evidence="1">The sequence shown here is derived from an EMBL/GenBank/DDBJ whole genome shotgun (WGS) entry which is preliminary data.</text>
</comment>
<keyword evidence="2" id="KW-1185">Reference proteome</keyword>
<sequence>MKTLSHLGDPSAHPRWKDFEAYASRVRAIALFPFDGPKWCELWQELVSRLGPRPLLPNLQSVSLNAISPHELTASAFLLVSPSVTTLHFAFKHDILGVHAALPRVSDRAPAIDTLRLSVVPWEGMNAHCPRLRHISVLPPLDGRRLEYLAQFSGLRSLSISLSDAFALTDQLALPSLNALHVKGKWPCLTGMLTATHAPNLSVLALEAWEAGTPAQQVAKHATDCIRAISAKHSESLTSLTVQASYGRAPSPSSVRSVHMVPDAFEGSILDIARPLLALHGLRTLALVLPDCLDLDCPSGDLRAMAEAWRGLEELHVEFWGYFAPPWIKPPREERPRGGPLEALGHFARHCPRLRKLHLPPMDATRTSTLGMGDDLEPLESGRLGHGLDRLIVSKVKISQQDDDSESGKINSSSESVVEFVGRVFPKAAWAFREDRIAVVDGWVVAHENATCLASANVNSSVSSISSVTMCQRSPENPEVTEVIEKHLIVRFSRQ</sequence>
<name>A0A2G8RW81_9APHY</name>
<accession>A0A2G8RW81</accession>
<dbReference type="Proteomes" id="UP000230002">
    <property type="component" value="Unassembled WGS sequence"/>
</dbReference>
<gene>
    <name evidence="1" type="ORF">GSI_11525</name>
</gene>
<reference evidence="1 2" key="1">
    <citation type="journal article" date="2015" name="Sci. Rep.">
        <title>Chromosome-level genome map provides insights into diverse defense mechanisms in the medicinal fungus Ganoderma sinense.</title>
        <authorList>
            <person name="Zhu Y."/>
            <person name="Xu J."/>
            <person name="Sun C."/>
            <person name="Zhou S."/>
            <person name="Xu H."/>
            <person name="Nelson D.R."/>
            <person name="Qian J."/>
            <person name="Song J."/>
            <person name="Luo H."/>
            <person name="Xiang L."/>
            <person name="Li Y."/>
            <person name="Xu Z."/>
            <person name="Ji A."/>
            <person name="Wang L."/>
            <person name="Lu S."/>
            <person name="Hayward A."/>
            <person name="Sun W."/>
            <person name="Li X."/>
            <person name="Schwartz D.C."/>
            <person name="Wang Y."/>
            <person name="Chen S."/>
        </authorList>
    </citation>
    <scope>NUCLEOTIDE SEQUENCE [LARGE SCALE GENOMIC DNA]</scope>
    <source>
        <strain evidence="1 2">ZZ0214-1</strain>
    </source>
</reference>
<dbReference type="AlphaFoldDB" id="A0A2G8RW81"/>
<evidence type="ECO:0000313" key="2">
    <source>
        <dbReference type="Proteomes" id="UP000230002"/>
    </source>
</evidence>
<organism evidence="1 2">
    <name type="scientific">Ganoderma sinense ZZ0214-1</name>
    <dbReference type="NCBI Taxonomy" id="1077348"/>
    <lineage>
        <taxon>Eukaryota</taxon>
        <taxon>Fungi</taxon>
        <taxon>Dikarya</taxon>
        <taxon>Basidiomycota</taxon>
        <taxon>Agaricomycotina</taxon>
        <taxon>Agaricomycetes</taxon>
        <taxon>Polyporales</taxon>
        <taxon>Polyporaceae</taxon>
        <taxon>Ganoderma</taxon>
    </lineage>
</organism>
<evidence type="ECO:0000313" key="1">
    <source>
        <dbReference type="EMBL" id="PIL25775.1"/>
    </source>
</evidence>
<dbReference type="OrthoDB" id="2752751at2759"/>
<dbReference type="EMBL" id="AYKW01000045">
    <property type="protein sequence ID" value="PIL25775.1"/>
    <property type="molecule type" value="Genomic_DNA"/>
</dbReference>
<protein>
    <recommendedName>
        <fullName evidence="3">F-box domain-containing protein</fullName>
    </recommendedName>
</protein>
<evidence type="ECO:0008006" key="3">
    <source>
        <dbReference type="Google" id="ProtNLM"/>
    </source>
</evidence>
<proteinExistence type="predicted"/>